<protein>
    <submittedName>
        <fullName evidence="2">Uncharacterized protein</fullName>
    </submittedName>
</protein>
<dbReference type="AlphaFoldDB" id="A0A4Y3RE21"/>
<reference evidence="2 3" key="1">
    <citation type="submission" date="2019-06" db="EMBL/GenBank/DDBJ databases">
        <title>Whole genome shotgun sequence of Streptomyces gardneri NBRC 12865.</title>
        <authorList>
            <person name="Hosoyama A."/>
            <person name="Uohara A."/>
            <person name="Ohji S."/>
            <person name="Ichikawa N."/>
        </authorList>
    </citation>
    <scope>NUCLEOTIDE SEQUENCE [LARGE SCALE GENOMIC DNA]</scope>
    <source>
        <strain evidence="2 3">NBRC 12865</strain>
    </source>
</reference>
<evidence type="ECO:0000313" key="3">
    <source>
        <dbReference type="Proteomes" id="UP000315226"/>
    </source>
</evidence>
<sequence length="105" mass="10303">MVRGGLLSVFAARSPTTEGSTVTAPAGAFAGPAGGSAQTRARPEGGAPMAEGAPEAEGAPDAEDVRDGFAGASDVLVQPVATSRSSTRGAVGAARRRRLITTSPP</sequence>
<keyword evidence="3" id="KW-1185">Reference proteome</keyword>
<feature type="region of interest" description="Disordered" evidence="1">
    <location>
        <begin position="80"/>
        <end position="105"/>
    </location>
</feature>
<feature type="region of interest" description="Disordered" evidence="1">
    <location>
        <begin position="12"/>
        <end position="66"/>
    </location>
</feature>
<name>A0A4Y3RE21_9ACTN</name>
<accession>A0A4Y3RE21</accession>
<organism evidence="2 3">
    <name type="scientific">Streptomyces gardneri</name>
    <dbReference type="NCBI Taxonomy" id="66892"/>
    <lineage>
        <taxon>Bacteria</taxon>
        <taxon>Bacillati</taxon>
        <taxon>Actinomycetota</taxon>
        <taxon>Actinomycetes</taxon>
        <taxon>Kitasatosporales</taxon>
        <taxon>Streptomycetaceae</taxon>
        <taxon>Streptomyces</taxon>
    </lineage>
</organism>
<feature type="compositionally biased region" description="Low complexity" evidence="1">
    <location>
        <begin position="44"/>
        <end position="57"/>
    </location>
</feature>
<proteinExistence type="predicted"/>
<dbReference type="Proteomes" id="UP000315226">
    <property type="component" value="Unassembled WGS sequence"/>
</dbReference>
<comment type="caution">
    <text evidence="2">The sequence shown here is derived from an EMBL/GenBank/DDBJ whole genome shotgun (WGS) entry which is preliminary data.</text>
</comment>
<feature type="compositionally biased region" description="Polar residues" evidence="1">
    <location>
        <begin position="14"/>
        <end position="23"/>
    </location>
</feature>
<evidence type="ECO:0000313" key="2">
    <source>
        <dbReference type="EMBL" id="GEB56006.1"/>
    </source>
</evidence>
<feature type="compositionally biased region" description="Low complexity" evidence="1">
    <location>
        <begin position="83"/>
        <end position="93"/>
    </location>
</feature>
<evidence type="ECO:0000256" key="1">
    <source>
        <dbReference type="SAM" id="MobiDB-lite"/>
    </source>
</evidence>
<dbReference type="EMBL" id="BJMN01000010">
    <property type="protein sequence ID" value="GEB56006.1"/>
    <property type="molecule type" value="Genomic_DNA"/>
</dbReference>
<feature type="compositionally biased region" description="Low complexity" evidence="1">
    <location>
        <begin position="24"/>
        <end position="37"/>
    </location>
</feature>
<gene>
    <name evidence="2" type="ORF">SGA01_16110</name>
</gene>